<accession>A0A9P8GKE4</accession>
<dbReference type="PANTHER" id="PTHR47842">
    <property type="entry name" value="EXPRESSED PROTEIN"/>
    <property type="match status" value="1"/>
</dbReference>
<protein>
    <recommendedName>
        <fullName evidence="4">DUF676 domain-containing protein</fullName>
    </recommendedName>
</protein>
<feature type="compositionally biased region" description="Polar residues" evidence="1">
    <location>
        <begin position="120"/>
        <end position="149"/>
    </location>
</feature>
<dbReference type="SUPFAM" id="SSF53474">
    <property type="entry name" value="alpha/beta-Hydrolases"/>
    <property type="match status" value="1"/>
</dbReference>
<comment type="caution">
    <text evidence="2">The sequence shown here is derived from an EMBL/GenBank/DDBJ whole genome shotgun (WGS) entry which is preliminary data.</text>
</comment>
<dbReference type="InterPro" id="IPR029058">
    <property type="entry name" value="AB_hydrolase_fold"/>
</dbReference>
<dbReference type="AlphaFoldDB" id="A0A9P8GKE4"/>
<feature type="region of interest" description="Disordered" evidence="1">
    <location>
        <begin position="113"/>
        <end position="179"/>
    </location>
</feature>
<reference evidence="2" key="2">
    <citation type="submission" date="2021-08" db="EMBL/GenBank/DDBJ databases">
        <authorList>
            <person name="Gostincar C."/>
            <person name="Sun X."/>
            <person name="Song Z."/>
            <person name="Gunde-Cimerman N."/>
        </authorList>
    </citation>
    <scope>NUCLEOTIDE SEQUENCE</scope>
    <source>
        <strain evidence="2">EXF-8016</strain>
    </source>
</reference>
<name>A0A9P8GKE4_AURME</name>
<sequence length="466" mass="50110">MPTKSLLLVFIHGFKGGDHTFDGFPDHFRTLVQNALPKINVLSIVYPKFETQGDLNECVAKFHGWLLNKCIDLEVANGTPSPTVDPSVRVVLVGHSMGGIVAAETLLSIARDPPIPSSRAFPSTGTQDDSEIGNKTTTNPASKDNSTVNLEVPESQPRSSSAPPQEKPSVPSQDTDPAEAPEFLFPYIQAVLAFDTPYLGIHPGVVAHGAEEHYNTASSALNAYNQASQFFGLGKSSSTPVPPTKVPAGALPPPEAGGWGKWGKYAMFAGGAAALAAAGGAVWQNREHISKGWAWAGGHLEFVGCLARGADLTKRVESVAALSSSHKIGFADFYTCLDTNKQGKTYYSEQLLGEERTFCVVPKEAKEQRGESPLKKRKTSSVVDKKLKSKGTWVKCINEKASNEIAAHVAMFTPKDNPDYYAMADRAKVVLVKAVDMEWYRSSEPTPEPTPEPEKQNQSGAESAQA</sequence>
<reference evidence="2" key="1">
    <citation type="journal article" date="2021" name="J Fungi (Basel)">
        <title>Virulence traits and population genomics of the black yeast Aureobasidium melanogenum.</title>
        <authorList>
            <person name="Cernosa A."/>
            <person name="Sun X."/>
            <person name="Gostincar C."/>
            <person name="Fang C."/>
            <person name="Gunde-Cimerman N."/>
            <person name="Song Z."/>
        </authorList>
    </citation>
    <scope>NUCLEOTIDE SEQUENCE</scope>
    <source>
        <strain evidence="2">EXF-8016</strain>
    </source>
</reference>
<gene>
    <name evidence="2" type="ORF">KCV03_g4424</name>
</gene>
<feature type="region of interest" description="Disordered" evidence="1">
    <location>
        <begin position="441"/>
        <end position="466"/>
    </location>
</feature>
<evidence type="ECO:0000313" key="3">
    <source>
        <dbReference type="Proteomes" id="UP000767238"/>
    </source>
</evidence>
<dbReference type="EMBL" id="JAHFYH010000026">
    <property type="protein sequence ID" value="KAH0223192.1"/>
    <property type="molecule type" value="Genomic_DNA"/>
</dbReference>
<dbReference type="PANTHER" id="PTHR47842:SF1">
    <property type="entry name" value="DUF676 DOMAIN-CONTAINING PROTEIN"/>
    <property type="match status" value="1"/>
</dbReference>
<proteinExistence type="predicted"/>
<evidence type="ECO:0008006" key="4">
    <source>
        <dbReference type="Google" id="ProtNLM"/>
    </source>
</evidence>
<dbReference type="Proteomes" id="UP000767238">
    <property type="component" value="Unassembled WGS sequence"/>
</dbReference>
<evidence type="ECO:0000313" key="2">
    <source>
        <dbReference type="EMBL" id="KAH0223192.1"/>
    </source>
</evidence>
<evidence type="ECO:0000256" key="1">
    <source>
        <dbReference type="SAM" id="MobiDB-lite"/>
    </source>
</evidence>
<feature type="non-terminal residue" evidence="2">
    <location>
        <position position="466"/>
    </location>
</feature>
<dbReference type="Gene3D" id="3.40.50.1820">
    <property type="entry name" value="alpha/beta hydrolase"/>
    <property type="match status" value="1"/>
</dbReference>
<feature type="compositionally biased region" description="Polar residues" evidence="1">
    <location>
        <begin position="456"/>
        <end position="466"/>
    </location>
</feature>
<dbReference type="OrthoDB" id="442243at2759"/>
<organism evidence="2 3">
    <name type="scientific">Aureobasidium melanogenum</name>
    <name type="common">Aureobasidium pullulans var. melanogenum</name>
    <dbReference type="NCBI Taxonomy" id="46634"/>
    <lineage>
        <taxon>Eukaryota</taxon>
        <taxon>Fungi</taxon>
        <taxon>Dikarya</taxon>
        <taxon>Ascomycota</taxon>
        <taxon>Pezizomycotina</taxon>
        <taxon>Dothideomycetes</taxon>
        <taxon>Dothideomycetidae</taxon>
        <taxon>Dothideales</taxon>
        <taxon>Saccotheciaceae</taxon>
        <taxon>Aureobasidium</taxon>
    </lineage>
</organism>